<proteinExistence type="predicted"/>
<evidence type="ECO:0000313" key="1">
    <source>
        <dbReference type="EMBL" id="RDW21367.1"/>
    </source>
</evidence>
<keyword evidence="2" id="KW-1185">Reference proteome</keyword>
<dbReference type="AlphaFoldDB" id="A0A3D8Q0M4"/>
<sequence>MFESTGKRYMTRAIADELHIEIQLLLWHLIDELKSQGSKLDYLQVFELSVLDGKQMIVHRQEVPEREQKWSITLKSTNPITEKVWCIDDGKNQMMLFPSDY</sequence>
<name>A0A3D8Q0M4_9BACI</name>
<dbReference type="RefSeq" id="WP_115771538.1">
    <property type="nucleotide sequence ID" value="NZ_PIOC01000003.1"/>
</dbReference>
<dbReference type="OrthoDB" id="1756859at2"/>
<organism evidence="1 2">
    <name type="scientific">Oceanobacillus arenosus</name>
    <dbReference type="NCBI Taxonomy" id="1229153"/>
    <lineage>
        <taxon>Bacteria</taxon>
        <taxon>Bacillati</taxon>
        <taxon>Bacillota</taxon>
        <taxon>Bacilli</taxon>
        <taxon>Bacillales</taxon>
        <taxon>Bacillaceae</taxon>
        <taxon>Oceanobacillus</taxon>
    </lineage>
</organism>
<comment type="caution">
    <text evidence="1">The sequence shown here is derived from an EMBL/GenBank/DDBJ whole genome shotgun (WGS) entry which is preliminary data.</text>
</comment>
<accession>A0A3D8Q0M4</accession>
<evidence type="ECO:0008006" key="3">
    <source>
        <dbReference type="Google" id="ProtNLM"/>
    </source>
</evidence>
<dbReference type="InterPro" id="IPR009303">
    <property type="entry name" value="DUF960"/>
</dbReference>
<dbReference type="Pfam" id="PF06124">
    <property type="entry name" value="DUF960"/>
    <property type="match status" value="1"/>
</dbReference>
<dbReference type="EMBL" id="PIOC01000003">
    <property type="protein sequence ID" value="RDW21367.1"/>
    <property type="molecule type" value="Genomic_DNA"/>
</dbReference>
<gene>
    <name evidence="1" type="ORF">CWR48_02885</name>
</gene>
<protein>
    <recommendedName>
        <fullName evidence="3">DUF960 domain-containing protein</fullName>
    </recommendedName>
</protein>
<evidence type="ECO:0000313" key="2">
    <source>
        <dbReference type="Proteomes" id="UP000257143"/>
    </source>
</evidence>
<reference evidence="2" key="1">
    <citation type="submission" date="2017-11" db="EMBL/GenBank/DDBJ databases">
        <authorList>
            <person name="Zhu W."/>
        </authorList>
    </citation>
    <scope>NUCLEOTIDE SEQUENCE [LARGE SCALE GENOMIC DNA]</scope>
    <source>
        <strain evidence="2">CAU 1183</strain>
    </source>
</reference>
<dbReference type="Gene3D" id="3.10.450.150">
    <property type="entry name" value="enterococcus faecalis protein"/>
    <property type="match status" value="1"/>
</dbReference>
<dbReference type="Proteomes" id="UP000257143">
    <property type="component" value="Unassembled WGS sequence"/>
</dbReference>